<dbReference type="InterPro" id="IPR011459">
    <property type="entry name" value="DUF1565"/>
</dbReference>
<proteinExistence type="predicted"/>
<reference evidence="6 7" key="1">
    <citation type="submission" date="2020-10" db="EMBL/GenBank/DDBJ databases">
        <title>Phylogeny of dyella-like bacteria.</title>
        <authorList>
            <person name="Fu J."/>
        </authorList>
    </citation>
    <scope>NUCLEOTIDE SEQUENCE [LARGE SCALE GENOMIC DNA]</scope>
    <source>
        <strain evidence="6 7">DHG40</strain>
    </source>
</reference>
<evidence type="ECO:0000256" key="3">
    <source>
        <dbReference type="ARBA" id="ARBA00022729"/>
    </source>
</evidence>
<feature type="signal peptide" evidence="4">
    <location>
        <begin position="1"/>
        <end position="27"/>
    </location>
</feature>
<name>A0ABW8IP58_9GAMM</name>
<dbReference type="EMBL" id="JADIKI010000023">
    <property type="protein sequence ID" value="MFK2856061.1"/>
    <property type="molecule type" value="Genomic_DNA"/>
</dbReference>
<dbReference type="PANTHER" id="PTHR40088">
    <property type="entry name" value="PECTATE LYASE (EUROFUNG)"/>
    <property type="match status" value="1"/>
</dbReference>
<dbReference type="Gene3D" id="2.160.20.10">
    <property type="entry name" value="Single-stranded right-handed beta-helix, Pectin lyase-like"/>
    <property type="match status" value="1"/>
</dbReference>
<sequence length="597" mass="61521">MRTLSVVRAVALAAMMSSLCVVTPAMAAVTVAVSPTQVSLPANGTQQFTATVSGSSDQNVTWLVNGVPGGAPSLGSISASGLYTAPAGAPASFTATVTAQAEAAPLVTSAASVAVAASTYSGAVYYVATTGSDSASGSATAPWRTIQHAMSTVPAGATVEVAGGMYNELVTITHSGSATAGYITLVSAPGQTATLDGTGLGVPQGQQGLITLQNASYVRVIGLQLQNYTSNSSSLVPLGIYITGSGDHIEIRNNHIHNIVTTVQTSSGDAFGLAVYGTATTPISDLIIDGNELDHLTTGYSESLTVNGNVQNWQVTNNRVHDNDNIGIVAIGFEGTAPTTSLDQARNGWIAGNTVYNITSTNNPAYNNQPGADGIYVDGGTHITIEWNNVKAADLGIELASEHSGHDTSYVTVRNNLVLYSNVTGISIGGYASTVGGTDHCTIVNNTLFENDALQSGSGEFQIQYHASNNLFANNILYANSQGLLINSFVVSSTPPVSLEDDLFYTSDGVSAANWLWNNKTYTSLIAFQKASQSESNGLLADPLFRSTTTPDLQLSAGSPAINQGLNLGLAAEGAYDYAGSPRTTSSGLIDRGAYQN</sequence>
<evidence type="ECO:0000256" key="2">
    <source>
        <dbReference type="ARBA" id="ARBA00022525"/>
    </source>
</evidence>
<feature type="chain" id="PRO_5046835000" evidence="4">
    <location>
        <begin position="28"/>
        <end position="597"/>
    </location>
</feature>
<accession>A0ABW8IP58</accession>
<comment type="caution">
    <text evidence="6">The sequence shown here is derived from an EMBL/GenBank/DDBJ whole genome shotgun (WGS) entry which is preliminary data.</text>
</comment>
<dbReference type="InterPro" id="IPR052052">
    <property type="entry name" value="Polysaccharide_Lyase_9"/>
</dbReference>
<dbReference type="SMART" id="SM00710">
    <property type="entry name" value="PbH1"/>
    <property type="match status" value="8"/>
</dbReference>
<evidence type="ECO:0000313" key="6">
    <source>
        <dbReference type="EMBL" id="MFK2856061.1"/>
    </source>
</evidence>
<evidence type="ECO:0000259" key="5">
    <source>
        <dbReference type="Pfam" id="PF07602"/>
    </source>
</evidence>
<protein>
    <submittedName>
        <fullName evidence="6">Right-handed parallel beta-helix repeat-containing protein</fullName>
    </submittedName>
</protein>
<evidence type="ECO:0000313" key="7">
    <source>
        <dbReference type="Proteomes" id="UP001620409"/>
    </source>
</evidence>
<feature type="domain" description="DUF1565" evidence="5">
    <location>
        <begin position="130"/>
        <end position="360"/>
    </location>
</feature>
<dbReference type="InterPro" id="IPR006626">
    <property type="entry name" value="PbH1"/>
</dbReference>
<dbReference type="InterPro" id="IPR012334">
    <property type="entry name" value="Pectin_lyas_fold"/>
</dbReference>
<dbReference type="Proteomes" id="UP001620409">
    <property type="component" value="Unassembled WGS sequence"/>
</dbReference>
<keyword evidence="7" id="KW-1185">Reference proteome</keyword>
<keyword evidence="3 4" id="KW-0732">Signal</keyword>
<dbReference type="InterPro" id="IPR011050">
    <property type="entry name" value="Pectin_lyase_fold/virulence"/>
</dbReference>
<dbReference type="NCBIfam" id="NF041518">
    <property type="entry name" value="choice_anch_Q"/>
    <property type="match status" value="1"/>
</dbReference>
<organism evidence="6 7">
    <name type="scientific">Dyella humi</name>
    <dbReference type="NCBI Taxonomy" id="1770547"/>
    <lineage>
        <taxon>Bacteria</taxon>
        <taxon>Pseudomonadati</taxon>
        <taxon>Pseudomonadota</taxon>
        <taxon>Gammaproteobacteria</taxon>
        <taxon>Lysobacterales</taxon>
        <taxon>Rhodanobacteraceae</taxon>
        <taxon>Dyella</taxon>
    </lineage>
</organism>
<evidence type="ECO:0000256" key="1">
    <source>
        <dbReference type="ARBA" id="ARBA00004613"/>
    </source>
</evidence>
<dbReference type="PANTHER" id="PTHR40088:SF2">
    <property type="entry name" value="SECRETED SUGAR HYDROLASE"/>
    <property type="match status" value="1"/>
</dbReference>
<gene>
    <name evidence="6" type="ORF">ISP18_15760</name>
</gene>
<dbReference type="Gene3D" id="2.60.40.1080">
    <property type="match status" value="1"/>
</dbReference>
<dbReference type="InterPro" id="IPR059226">
    <property type="entry name" value="Choice_anch_Q_dom"/>
</dbReference>
<dbReference type="RefSeq" id="WP_380014071.1">
    <property type="nucleotide sequence ID" value="NZ_JADIKI010000023.1"/>
</dbReference>
<keyword evidence="2" id="KW-0964">Secreted</keyword>
<comment type="subcellular location">
    <subcellularLocation>
        <location evidence="1">Secreted</location>
    </subcellularLocation>
</comment>
<evidence type="ECO:0000256" key="4">
    <source>
        <dbReference type="SAM" id="SignalP"/>
    </source>
</evidence>
<dbReference type="Pfam" id="PF07602">
    <property type="entry name" value="DUF1565"/>
    <property type="match status" value="1"/>
</dbReference>
<dbReference type="SUPFAM" id="SSF51126">
    <property type="entry name" value="Pectin lyase-like"/>
    <property type="match status" value="1"/>
</dbReference>